<evidence type="ECO:0000256" key="5">
    <source>
        <dbReference type="ARBA" id="ARBA00023274"/>
    </source>
</evidence>
<comment type="function">
    <text evidence="7">Binds as a heterodimer with protein bS6 to the central domain of the 16S rRNA, where it helps stabilize the platform of the 30S subunit.</text>
</comment>
<evidence type="ECO:0000256" key="6">
    <source>
        <dbReference type="ARBA" id="ARBA00035141"/>
    </source>
</evidence>
<dbReference type="HAMAP" id="MF_00270">
    <property type="entry name" value="Ribosomal_bS18"/>
    <property type="match status" value="1"/>
</dbReference>
<keyword evidence="5 7" id="KW-0687">Ribonucleoprotein</keyword>
<dbReference type="InterPro" id="IPR001648">
    <property type="entry name" value="Ribosomal_bS18"/>
</dbReference>
<dbReference type="EMBL" id="DVNM01000042">
    <property type="protein sequence ID" value="HIU69728.1"/>
    <property type="molecule type" value="Genomic_DNA"/>
</dbReference>
<organism evidence="9 10">
    <name type="scientific">Candidatus Scybalenecus merdavium</name>
    <dbReference type="NCBI Taxonomy" id="2840939"/>
    <lineage>
        <taxon>Bacteria</taxon>
        <taxon>Bacillati</taxon>
        <taxon>Bacillota</taxon>
        <taxon>Clostridia</taxon>
        <taxon>Eubacteriales</taxon>
        <taxon>Oscillospiraceae</taxon>
        <taxon>Oscillospiraceae incertae sedis</taxon>
        <taxon>Candidatus Scybalenecus</taxon>
    </lineage>
</organism>
<evidence type="ECO:0000256" key="4">
    <source>
        <dbReference type="ARBA" id="ARBA00022980"/>
    </source>
</evidence>
<keyword evidence="4 7" id="KW-0689">Ribosomal protein</keyword>
<dbReference type="GO" id="GO:0006412">
    <property type="term" value="P:translation"/>
    <property type="evidence" value="ECO:0007669"/>
    <property type="project" value="UniProtKB-UniRule"/>
</dbReference>
<dbReference type="PROSITE" id="PS00057">
    <property type="entry name" value="RIBOSOMAL_S18"/>
    <property type="match status" value="1"/>
</dbReference>
<dbReference type="FunFam" id="4.10.640.10:FF:000004">
    <property type="entry name" value="30S ribosomal protein S18"/>
    <property type="match status" value="1"/>
</dbReference>
<dbReference type="Proteomes" id="UP000824125">
    <property type="component" value="Unassembled WGS sequence"/>
</dbReference>
<evidence type="ECO:0000256" key="1">
    <source>
        <dbReference type="ARBA" id="ARBA00005589"/>
    </source>
</evidence>
<comment type="caution">
    <text evidence="9">The sequence shown here is derived from an EMBL/GenBank/DDBJ whole genome shotgun (WGS) entry which is preliminary data.</text>
</comment>
<evidence type="ECO:0000256" key="3">
    <source>
        <dbReference type="ARBA" id="ARBA00022884"/>
    </source>
</evidence>
<name>A0A9D1MVB9_9FIRM</name>
<dbReference type="PANTHER" id="PTHR13479">
    <property type="entry name" value="30S RIBOSOMAL PROTEIN S18"/>
    <property type="match status" value="1"/>
</dbReference>
<accession>A0A9D1MVB9</accession>
<comment type="subunit">
    <text evidence="7">Part of the 30S ribosomal subunit. Forms a tight heterodimer with protein bS6.</text>
</comment>
<evidence type="ECO:0000256" key="7">
    <source>
        <dbReference type="HAMAP-Rule" id="MF_00270"/>
    </source>
</evidence>
<comment type="similarity">
    <text evidence="1 7 8">Belongs to the bacterial ribosomal protein bS18 family.</text>
</comment>
<dbReference type="Gene3D" id="4.10.640.10">
    <property type="entry name" value="Ribosomal protein S18"/>
    <property type="match status" value="1"/>
</dbReference>
<evidence type="ECO:0000256" key="8">
    <source>
        <dbReference type="RuleBase" id="RU003910"/>
    </source>
</evidence>
<dbReference type="PANTHER" id="PTHR13479:SF40">
    <property type="entry name" value="SMALL RIBOSOMAL SUBUNIT PROTEIN BS18M"/>
    <property type="match status" value="1"/>
</dbReference>
<dbReference type="PRINTS" id="PR00974">
    <property type="entry name" value="RIBOSOMALS18"/>
</dbReference>
<dbReference type="SUPFAM" id="SSF46911">
    <property type="entry name" value="Ribosomal protein S18"/>
    <property type="match status" value="1"/>
</dbReference>
<keyword evidence="3 7" id="KW-0694">RNA-binding</keyword>
<proteinExistence type="inferred from homology"/>
<dbReference type="InterPro" id="IPR036870">
    <property type="entry name" value="Ribosomal_bS18_sf"/>
</dbReference>
<dbReference type="InterPro" id="IPR018275">
    <property type="entry name" value="Ribosomal_bS18_CS"/>
</dbReference>
<evidence type="ECO:0000313" key="9">
    <source>
        <dbReference type="EMBL" id="HIU69728.1"/>
    </source>
</evidence>
<gene>
    <name evidence="7" type="primary">rpsR</name>
    <name evidence="9" type="ORF">IAD23_07220</name>
</gene>
<sequence>MAYDKNRARKGRRKVCAFCVDKVEEIDYKDVAKLRKYTSERAKILPRRVTGTCAKHQRELTTAIKRARQVALLPYTAD</sequence>
<protein>
    <recommendedName>
        <fullName evidence="6 7">Small ribosomal subunit protein bS18</fullName>
    </recommendedName>
</protein>
<dbReference type="Pfam" id="PF01084">
    <property type="entry name" value="Ribosomal_S18"/>
    <property type="match status" value="1"/>
</dbReference>
<dbReference type="GO" id="GO:0003735">
    <property type="term" value="F:structural constituent of ribosome"/>
    <property type="evidence" value="ECO:0007669"/>
    <property type="project" value="InterPro"/>
</dbReference>
<keyword evidence="2 7" id="KW-0699">rRNA-binding</keyword>
<dbReference type="AlphaFoldDB" id="A0A9D1MVB9"/>
<dbReference type="GO" id="GO:0070181">
    <property type="term" value="F:small ribosomal subunit rRNA binding"/>
    <property type="evidence" value="ECO:0007669"/>
    <property type="project" value="TreeGrafter"/>
</dbReference>
<evidence type="ECO:0000313" key="10">
    <source>
        <dbReference type="Proteomes" id="UP000824125"/>
    </source>
</evidence>
<dbReference type="GO" id="GO:0022627">
    <property type="term" value="C:cytosolic small ribosomal subunit"/>
    <property type="evidence" value="ECO:0007669"/>
    <property type="project" value="TreeGrafter"/>
</dbReference>
<evidence type="ECO:0000256" key="2">
    <source>
        <dbReference type="ARBA" id="ARBA00022730"/>
    </source>
</evidence>
<reference evidence="9" key="2">
    <citation type="journal article" date="2021" name="PeerJ">
        <title>Extensive microbial diversity within the chicken gut microbiome revealed by metagenomics and culture.</title>
        <authorList>
            <person name="Gilroy R."/>
            <person name="Ravi A."/>
            <person name="Getino M."/>
            <person name="Pursley I."/>
            <person name="Horton D.L."/>
            <person name="Alikhan N.F."/>
            <person name="Baker D."/>
            <person name="Gharbi K."/>
            <person name="Hall N."/>
            <person name="Watson M."/>
            <person name="Adriaenssens E.M."/>
            <person name="Foster-Nyarko E."/>
            <person name="Jarju S."/>
            <person name="Secka A."/>
            <person name="Antonio M."/>
            <person name="Oren A."/>
            <person name="Chaudhuri R.R."/>
            <person name="La Ragione R."/>
            <person name="Hildebrand F."/>
            <person name="Pallen M.J."/>
        </authorList>
    </citation>
    <scope>NUCLEOTIDE SEQUENCE</scope>
    <source>
        <strain evidence="9">CHK176-6737</strain>
    </source>
</reference>
<reference evidence="9" key="1">
    <citation type="submission" date="2020-10" db="EMBL/GenBank/DDBJ databases">
        <authorList>
            <person name="Gilroy R."/>
        </authorList>
    </citation>
    <scope>NUCLEOTIDE SEQUENCE</scope>
    <source>
        <strain evidence="9">CHK176-6737</strain>
    </source>
</reference>
<dbReference type="NCBIfam" id="TIGR00165">
    <property type="entry name" value="S18"/>
    <property type="match status" value="1"/>
</dbReference>